<gene>
    <name evidence="2" type="ORF">Prudu_004272</name>
</gene>
<feature type="compositionally biased region" description="Low complexity" evidence="1">
    <location>
        <begin position="15"/>
        <end position="28"/>
    </location>
</feature>
<proteinExistence type="predicted"/>
<feature type="non-terminal residue" evidence="2">
    <location>
        <position position="1"/>
    </location>
</feature>
<feature type="compositionally biased region" description="Basic residues" evidence="1">
    <location>
        <begin position="85"/>
        <end position="94"/>
    </location>
</feature>
<protein>
    <submittedName>
        <fullName evidence="2">Uncharacterized protein</fullName>
    </submittedName>
</protein>
<feature type="compositionally biased region" description="Polar residues" evidence="1">
    <location>
        <begin position="69"/>
        <end position="84"/>
    </location>
</feature>
<accession>A0A4Y1QV20</accession>
<sequence length="94" mass="10679">RSRRHRKAPSPPPRSSRSSPTSRRPWGPGNDRNCRFRRRSPELLSSRSPPFLNQISRAVENEGNHPGHQLSSRPTTKGDSANFRQKSKGILKIN</sequence>
<feature type="compositionally biased region" description="Low complexity" evidence="1">
    <location>
        <begin position="42"/>
        <end position="52"/>
    </location>
</feature>
<reference evidence="2" key="1">
    <citation type="journal article" date="2019" name="Science">
        <title>Mutation of a bHLH transcription factor allowed almond domestication.</title>
        <authorList>
            <person name="Sanchez-Perez R."/>
            <person name="Pavan S."/>
            <person name="Mazzeo R."/>
            <person name="Moldovan C."/>
            <person name="Aiese Cigliano R."/>
            <person name="Del Cueto J."/>
            <person name="Ricciardi F."/>
            <person name="Lotti C."/>
            <person name="Ricciardi L."/>
            <person name="Dicenta F."/>
            <person name="Lopez-Marques R.L."/>
            <person name="Lindberg Moller B."/>
        </authorList>
    </citation>
    <scope>NUCLEOTIDE SEQUENCE</scope>
</reference>
<evidence type="ECO:0000256" key="1">
    <source>
        <dbReference type="SAM" id="MobiDB-lite"/>
    </source>
</evidence>
<feature type="region of interest" description="Disordered" evidence="1">
    <location>
        <begin position="1"/>
        <end position="94"/>
    </location>
</feature>
<dbReference type="AlphaFoldDB" id="A0A4Y1QV20"/>
<evidence type="ECO:0000313" key="2">
    <source>
        <dbReference type="EMBL" id="BBG95666.1"/>
    </source>
</evidence>
<dbReference type="EMBL" id="AP019297">
    <property type="protein sequence ID" value="BBG95666.1"/>
    <property type="molecule type" value="Genomic_DNA"/>
</dbReference>
<organism evidence="2">
    <name type="scientific">Prunus dulcis</name>
    <name type="common">Almond</name>
    <name type="synonym">Amygdalus dulcis</name>
    <dbReference type="NCBI Taxonomy" id="3755"/>
    <lineage>
        <taxon>Eukaryota</taxon>
        <taxon>Viridiplantae</taxon>
        <taxon>Streptophyta</taxon>
        <taxon>Embryophyta</taxon>
        <taxon>Tracheophyta</taxon>
        <taxon>Spermatophyta</taxon>
        <taxon>Magnoliopsida</taxon>
        <taxon>eudicotyledons</taxon>
        <taxon>Gunneridae</taxon>
        <taxon>Pentapetalae</taxon>
        <taxon>rosids</taxon>
        <taxon>fabids</taxon>
        <taxon>Rosales</taxon>
        <taxon>Rosaceae</taxon>
        <taxon>Amygdaloideae</taxon>
        <taxon>Amygdaleae</taxon>
        <taxon>Prunus</taxon>
    </lineage>
</organism>
<name>A0A4Y1QV20_PRUDU</name>